<accession>A0A840I0Z7</accession>
<keyword evidence="4" id="KW-0949">S-adenosyl-L-methionine</keyword>
<sequence>MALDLLNPLLARSIKRGRLTIVTPDGRARAHGSGEGGPLVTVKLHDPRLLAAIPLAPELRAGEAYMDGTLTVEEGTLRDFLAVFGMNRQSFRADSTQRYFRTLYKKARRFQQANSPLRSRTNVAHHYDLSNDLYRLFLDRGLNYSCGYWPSEDMSLEDAQTAKLRHIAAKLRLFDGARVLDIGCGWGSMAMLLGEAGCNVVGVTLSKEQKALADERIAKRGLQDRVEIRIQDYREVEGPFDRIVSVGMFEHVGVPQYDAFFGKIRGLLTDDGVALVHSIGRKGGPSATDAWTRKYIFPGGYSPALSETLAAVERSGLWVTDVEVWRMHYAHTLKRWGERFEANRDKAQAMFDERFCRMWEFYLAASEMAFRHGSHMNFQLQLTREVDALPLSRDYMGEAEAALATL</sequence>
<dbReference type="PANTHER" id="PTHR43667">
    <property type="entry name" value="CYCLOPROPANE-FATTY-ACYL-PHOSPHOLIPID SYNTHASE"/>
    <property type="match status" value="1"/>
</dbReference>
<dbReference type="InterPro" id="IPR003333">
    <property type="entry name" value="CMAS"/>
</dbReference>
<dbReference type="Pfam" id="PF25371">
    <property type="entry name" value="DUF7884"/>
    <property type="match status" value="1"/>
</dbReference>
<dbReference type="GO" id="GO:0008610">
    <property type="term" value="P:lipid biosynthetic process"/>
    <property type="evidence" value="ECO:0007669"/>
    <property type="project" value="InterPro"/>
</dbReference>
<evidence type="ECO:0000256" key="4">
    <source>
        <dbReference type="ARBA" id="ARBA00022691"/>
    </source>
</evidence>
<gene>
    <name evidence="7" type="ORF">GGQ59_000270</name>
</gene>
<name>A0A840I0Z7_9PROT</name>
<dbReference type="InterPro" id="IPR057206">
    <property type="entry name" value="DUF7884"/>
</dbReference>
<keyword evidence="2 7" id="KW-0489">Methyltransferase</keyword>
<dbReference type="EMBL" id="JACHOB010000001">
    <property type="protein sequence ID" value="MBB4657770.1"/>
    <property type="molecule type" value="Genomic_DNA"/>
</dbReference>
<comment type="similarity">
    <text evidence="1">Belongs to the CFA/CMAS family.</text>
</comment>
<dbReference type="EC" id="2.1.1.79" evidence="7"/>
<keyword evidence="8" id="KW-1185">Reference proteome</keyword>
<dbReference type="GO" id="GO:0032259">
    <property type="term" value="P:methylation"/>
    <property type="evidence" value="ECO:0007669"/>
    <property type="project" value="UniProtKB-KW"/>
</dbReference>
<dbReference type="CDD" id="cd02440">
    <property type="entry name" value="AdoMet_MTases"/>
    <property type="match status" value="1"/>
</dbReference>
<organism evidence="7 8">
    <name type="scientific">Parvularcula dongshanensis</name>
    <dbReference type="NCBI Taxonomy" id="1173995"/>
    <lineage>
        <taxon>Bacteria</taxon>
        <taxon>Pseudomonadati</taxon>
        <taxon>Pseudomonadota</taxon>
        <taxon>Alphaproteobacteria</taxon>
        <taxon>Parvularculales</taxon>
        <taxon>Parvularculaceae</taxon>
        <taxon>Parvularcula</taxon>
    </lineage>
</organism>
<comment type="caution">
    <text evidence="7">The sequence shown here is derived from an EMBL/GenBank/DDBJ whole genome shotgun (WGS) entry which is preliminary data.</text>
</comment>
<feature type="domain" description="DUF7884" evidence="6">
    <location>
        <begin position="17"/>
        <end position="94"/>
    </location>
</feature>
<dbReference type="RefSeq" id="WP_183815132.1">
    <property type="nucleotide sequence ID" value="NZ_JACHOB010000001.1"/>
</dbReference>
<dbReference type="InterPro" id="IPR050723">
    <property type="entry name" value="CFA/CMAS"/>
</dbReference>
<evidence type="ECO:0000256" key="3">
    <source>
        <dbReference type="ARBA" id="ARBA00022679"/>
    </source>
</evidence>
<keyword evidence="3 7" id="KW-0808">Transferase</keyword>
<dbReference type="Proteomes" id="UP000563524">
    <property type="component" value="Unassembled WGS sequence"/>
</dbReference>
<dbReference type="PANTHER" id="PTHR43667:SF1">
    <property type="entry name" value="CYCLOPROPANE-FATTY-ACYL-PHOSPHOLIPID SYNTHASE"/>
    <property type="match status" value="1"/>
</dbReference>
<dbReference type="PIRSF" id="PIRSF003085">
    <property type="entry name" value="CMAS"/>
    <property type="match status" value="1"/>
</dbReference>
<dbReference type="AlphaFoldDB" id="A0A840I0Z7"/>
<evidence type="ECO:0000313" key="7">
    <source>
        <dbReference type="EMBL" id="MBB4657770.1"/>
    </source>
</evidence>
<evidence type="ECO:0000256" key="1">
    <source>
        <dbReference type="ARBA" id="ARBA00010815"/>
    </source>
</evidence>
<evidence type="ECO:0000256" key="5">
    <source>
        <dbReference type="ARBA" id="ARBA00023098"/>
    </source>
</evidence>
<dbReference type="GO" id="GO:0008825">
    <property type="term" value="F:cyclopropane-fatty-acyl-phospholipid synthase activity"/>
    <property type="evidence" value="ECO:0007669"/>
    <property type="project" value="UniProtKB-EC"/>
</dbReference>
<proteinExistence type="inferred from homology"/>
<reference evidence="7 8" key="1">
    <citation type="submission" date="2020-08" db="EMBL/GenBank/DDBJ databases">
        <title>Genomic Encyclopedia of Type Strains, Phase IV (KMG-IV): sequencing the most valuable type-strain genomes for metagenomic binning, comparative biology and taxonomic classification.</title>
        <authorList>
            <person name="Goeker M."/>
        </authorList>
    </citation>
    <scope>NUCLEOTIDE SEQUENCE [LARGE SCALE GENOMIC DNA]</scope>
    <source>
        <strain evidence="7 8">DSM 102850</strain>
    </source>
</reference>
<evidence type="ECO:0000256" key="2">
    <source>
        <dbReference type="ARBA" id="ARBA00022603"/>
    </source>
</evidence>
<dbReference type="InterPro" id="IPR029063">
    <property type="entry name" value="SAM-dependent_MTases_sf"/>
</dbReference>
<protein>
    <submittedName>
        <fullName evidence="7">Cyclopropane-fatty-acyl-phospholipid synthase</fullName>
        <ecNumber evidence="7">2.1.1.79</ecNumber>
    </submittedName>
</protein>
<dbReference type="Pfam" id="PF02353">
    <property type="entry name" value="CMAS"/>
    <property type="match status" value="1"/>
</dbReference>
<evidence type="ECO:0000259" key="6">
    <source>
        <dbReference type="Pfam" id="PF25371"/>
    </source>
</evidence>
<dbReference type="Gene3D" id="3.40.50.150">
    <property type="entry name" value="Vaccinia Virus protein VP39"/>
    <property type="match status" value="1"/>
</dbReference>
<evidence type="ECO:0000313" key="8">
    <source>
        <dbReference type="Proteomes" id="UP000563524"/>
    </source>
</evidence>
<keyword evidence="5" id="KW-0443">Lipid metabolism</keyword>
<dbReference type="SUPFAM" id="SSF53335">
    <property type="entry name" value="S-adenosyl-L-methionine-dependent methyltransferases"/>
    <property type="match status" value="1"/>
</dbReference>